<dbReference type="Proteomes" id="UP001239680">
    <property type="component" value="Unassembled WGS sequence"/>
</dbReference>
<evidence type="ECO:0000313" key="3">
    <source>
        <dbReference type="Proteomes" id="UP001239680"/>
    </source>
</evidence>
<accession>A0ABU0VTZ2</accession>
<evidence type="ECO:0000259" key="1">
    <source>
        <dbReference type="Pfam" id="PF12705"/>
    </source>
</evidence>
<dbReference type="RefSeq" id="WP_306678891.1">
    <property type="nucleotide sequence ID" value="NZ_JAVDBT010000002.1"/>
</dbReference>
<comment type="caution">
    <text evidence="2">The sequence shown here is derived from an EMBL/GenBank/DDBJ whole genome shotgun (WGS) entry which is preliminary data.</text>
</comment>
<name>A0ABU0VTZ2_9RHOB</name>
<reference evidence="2 3" key="1">
    <citation type="submission" date="2023-08" db="EMBL/GenBank/DDBJ databases">
        <title>Characterization of two Paracoccaceae strains isolated from Phycosphere and proposal of Xinfangfangia lacusdiani sp. nov.</title>
        <authorList>
            <person name="Deng Y."/>
            <person name="Zhang Y.Q."/>
        </authorList>
    </citation>
    <scope>NUCLEOTIDE SEQUENCE [LARGE SCALE GENOMIC DNA]</scope>
    <source>
        <strain evidence="2 3">CPCC 101601</strain>
    </source>
</reference>
<dbReference type="SUPFAM" id="SSF52980">
    <property type="entry name" value="Restriction endonuclease-like"/>
    <property type="match status" value="1"/>
</dbReference>
<dbReference type="InterPro" id="IPR027417">
    <property type="entry name" value="P-loop_NTPase"/>
</dbReference>
<dbReference type="Pfam" id="PF12705">
    <property type="entry name" value="PDDEXK_1"/>
    <property type="match status" value="1"/>
</dbReference>
<protein>
    <submittedName>
        <fullName evidence="2">Double-strand break repair protein AddB</fullName>
    </submittedName>
</protein>
<dbReference type="EMBL" id="JAVDBT010000002">
    <property type="protein sequence ID" value="MDQ2065197.1"/>
    <property type="molecule type" value="Genomic_DNA"/>
</dbReference>
<dbReference type="SUPFAM" id="SSF52540">
    <property type="entry name" value="P-loop containing nucleoside triphosphate hydrolases"/>
    <property type="match status" value="1"/>
</dbReference>
<keyword evidence="3" id="KW-1185">Reference proteome</keyword>
<dbReference type="NCBIfam" id="TIGR02786">
    <property type="entry name" value="addB_alphas"/>
    <property type="match status" value="1"/>
</dbReference>
<proteinExistence type="predicted"/>
<dbReference type="InterPro" id="IPR038726">
    <property type="entry name" value="PDDEXK_AddAB-type"/>
</dbReference>
<evidence type="ECO:0000313" key="2">
    <source>
        <dbReference type="EMBL" id="MDQ2065197.1"/>
    </source>
</evidence>
<organism evidence="2 3">
    <name type="scientific">Pseudogemmobacter lacusdianii</name>
    <dbReference type="NCBI Taxonomy" id="3069608"/>
    <lineage>
        <taxon>Bacteria</taxon>
        <taxon>Pseudomonadati</taxon>
        <taxon>Pseudomonadota</taxon>
        <taxon>Alphaproteobacteria</taxon>
        <taxon>Rhodobacterales</taxon>
        <taxon>Paracoccaceae</taxon>
        <taxon>Pseudogemmobacter</taxon>
    </lineage>
</organism>
<dbReference type="InterPro" id="IPR011604">
    <property type="entry name" value="PDDEXK-like_dom_sf"/>
</dbReference>
<dbReference type="InterPro" id="IPR014153">
    <property type="entry name" value="Ds_break_AddB"/>
</dbReference>
<dbReference type="InterPro" id="IPR011335">
    <property type="entry name" value="Restrct_endonuc-II-like"/>
</dbReference>
<sequence length="986" mass="107203">MIFPPSSMQPRVFGLPPGVDFPQRLVDGLLARLQGQPPEALARVTIYLNTARIRRRVQQEFAKRGASFLPKLPLIGDLAGDPLLTGIEPTLSSLGRRLELAVLIERLLVADPTLAPRSALFDLADSLAGLMDEMRSEGISPEALASLDVSGHSAHWGRAQRFIALAEGFFAHDARPDGEARQRLAVQRQIARWQALPPEAPVLLAGSTGSRGTTALMMQAVAQLPQGAVVLPGFDFDMPEALWTGMQDALVHEAHPQFRLAGLLHALEMRKGDVGLWTEDIPADSARNHLISLALRPAPVTDQWISDGPALGDLIAATKGLTLIEAPSPRAEAAAVALALREAVEQGLSASLVSNDRNLTRRVAALLDRWGIRPDDSAGQPLQQTAPGRFLRLVAGAMAAPLTLDRLLALLKHPLTHSGTGRGPHLRLTREVELHLRKRGPAFPDASFVRDWSSAFAAKKNDPDALAWGLAVAAFLETAATTHRAPLPQLVTAHLGLAKQLARGIDPTGSGRLWEKETGEKALEVMHKLRAEAPEGLVLSAMDYPPLLAAILSKEEARSAVLTDERVQILGVQEARIQGAGLVILGGLTEGAWPETPASDPWLNRRLRRDAGLLLPERKVGLSAHDFQIAVAGPKVILTRALRDAEAETVASRWLNRLVNLLSGLPATHGPEALAAMQARGQHYLKLAEALDAPLPGLPPARRPSPRPPLKARPRKLSITQIERLVTNPYDIYVEEVLRLRALNPLRPEADFRLRGEVVHQVLEDFLRISPLPQDPEAAADLLLQITERVLEAEVPWPVARADWLARMRRIALPFATATLRRDSHPVLLETKAALHLKGPDFTLTGKPDRIDVLPDGNLHVIDYKTGEPPSEPEMKQHRKQLHLAAVMALGGAFGDLGPRVATRITYQSMKPGLKERGAELTEPAIDQLREELEALLSTYLDPATGFTAQRAAVASAWEGDFDHLSRLGEWSIADAAEPEDLGDQE</sequence>
<gene>
    <name evidence="2" type="primary">addB</name>
    <name evidence="2" type="ORF">Q9295_02325</name>
</gene>
<dbReference type="Gene3D" id="3.90.320.10">
    <property type="match status" value="1"/>
</dbReference>
<feature type="domain" description="PD-(D/E)XK endonuclease-like" evidence="1">
    <location>
        <begin position="717"/>
        <end position="943"/>
    </location>
</feature>